<evidence type="ECO:0000256" key="3">
    <source>
        <dbReference type="ARBA" id="ARBA00022679"/>
    </source>
</evidence>
<dbReference type="GO" id="GO:0004674">
    <property type="term" value="F:protein serine/threonine kinase activity"/>
    <property type="evidence" value="ECO:0007669"/>
    <property type="project" value="UniProtKB-KW"/>
</dbReference>
<sequence length="245" mass="27628">MQWLVQHMIFILLLYKWRISTASSSPLKIAKGNCTSQCGGVSIPYPFGIGPNNHCYFDSWYEIECNLSVPVAKPFLRRLQLEVLNISVYGGNTTVQVPSPVTYLSCKGKQSPLAPNLTGSPFMYSVENSFVAVSCDSFASLRTDTHTLTGCSSTCLDQDILSASEMCKYGFDCCRTALSQFITTTFSITQERDETRRNKTDCEDYAFLVDQQWFDEHKSDFRAIKDRDVVPVKLDWILSLEKISP</sequence>
<dbReference type="GO" id="GO:0016020">
    <property type="term" value="C:membrane"/>
    <property type="evidence" value="ECO:0007669"/>
    <property type="project" value="UniProtKB-SubCell"/>
</dbReference>
<keyword evidence="6" id="KW-0325">Glycoprotein</keyword>
<keyword evidence="2" id="KW-0723">Serine/threonine-protein kinase</keyword>
<keyword evidence="3" id="KW-0808">Transferase</keyword>
<evidence type="ECO:0000313" key="10">
    <source>
        <dbReference type="EMBL" id="PRQ43545.1"/>
    </source>
</evidence>
<gene>
    <name evidence="10" type="ORF">RchiOBHm_Chr3g0469621</name>
</gene>
<feature type="domain" description="Wall-associated receptor kinase galacturonan-binding" evidence="9">
    <location>
        <begin position="34"/>
        <end position="89"/>
    </location>
</feature>
<feature type="chain" id="PRO_5015140340" evidence="7">
    <location>
        <begin position="23"/>
        <end position="245"/>
    </location>
</feature>
<dbReference type="OMA" id="ATMAHIV"/>
<dbReference type="EMBL" id="PDCK01000041">
    <property type="protein sequence ID" value="PRQ43545.1"/>
    <property type="molecule type" value="Genomic_DNA"/>
</dbReference>
<evidence type="ECO:0000256" key="7">
    <source>
        <dbReference type="SAM" id="SignalP"/>
    </source>
</evidence>
<name>A0A2P6RAT5_ROSCH</name>
<evidence type="ECO:0000256" key="2">
    <source>
        <dbReference type="ARBA" id="ARBA00022527"/>
    </source>
</evidence>
<keyword evidence="11" id="KW-1185">Reference proteome</keyword>
<keyword evidence="5" id="KW-1015">Disulfide bond</keyword>
<protein>
    <submittedName>
        <fullName evidence="10">Putative wall-associated receptor kinase</fullName>
    </submittedName>
</protein>
<keyword evidence="10" id="KW-0418">Kinase</keyword>
<dbReference type="Pfam" id="PF08488">
    <property type="entry name" value="WAK"/>
    <property type="match status" value="1"/>
</dbReference>
<evidence type="ECO:0000313" key="11">
    <source>
        <dbReference type="Proteomes" id="UP000238479"/>
    </source>
</evidence>
<dbReference type="OrthoDB" id="1166470at2759"/>
<proteinExistence type="predicted"/>
<dbReference type="Gramene" id="PRQ43545">
    <property type="protein sequence ID" value="PRQ43545"/>
    <property type="gene ID" value="RchiOBHm_Chr3g0469621"/>
</dbReference>
<keyword evidence="4 7" id="KW-0732">Signal</keyword>
<dbReference type="InterPro" id="IPR025287">
    <property type="entry name" value="WAK_GUB"/>
</dbReference>
<dbReference type="PANTHER" id="PTHR33491">
    <property type="entry name" value="OSJNBA0016N04.9 PROTEIN"/>
    <property type="match status" value="1"/>
</dbReference>
<dbReference type="GO" id="GO:0030247">
    <property type="term" value="F:polysaccharide binding"/>
    <property type="evidence" value="ECO:0007669"/>
    <property type="project" value="InterPro"/>
</dbReference>
<evidence type="ECO:0000256" key="1">
    <source>
        <dbReference type="ARBA" id="ARBA00004479"/>
    </source>
</evidence>
<comment type="subcellular location">
    <subcellularLocation>
        <location evidence="1">Membrane</location>
        <topology evidence="1">Single-pass type I membrane protein</topology>
    </subcellularLocation>
</comment>
<organism evidence="10 11">
    <name type="scientific">Rosa chinensis</name>
    <name type="common">China rose</name>
    <dbReference type="NCBI Taxonomy" id="74649"/>
    <lineage>
        <taxon>Eukaryota</taxon>
        <taxon>Viridiplantae</taxon>
        <taxon>Streptophyta</taxon>
        <taxon>Embryophyta</taxon>
        <taxon>Tracheophyta</taxon>
        <taxon>Spermatophyta</taxon>
        <taxon>Magnoliopsida</taxon>
        <taxon>eudicotyledons</taxon>
        <taxon>Gunneridae</taxon>
        <taxon>Pentapetalae</taxon>
        <taxon>rosids</taxon>
        <taxon>fabids</taxon>
        <taxon>Rosales</taxon>
        <taxon>Rosaceae</taxon>
        <taxon>Rosoideae</taxon>
        <taxon>Rosoideae incertae sedis</taxon>
        <taxon>Rosa</taxon>
    </lineage>
</organism>
<dbReference type="Pfam" id="PF13947">
    <property type="entry name" value="GUB_WAK_bind"/>
    <property type="match status" value="1"/>
</dbReference>
<dbReference type="AlphaFoldDB" id="A0A2P6RAT5"/>
<dbReference type="InterPro" id="IPR013695">
    <property type="entry name" value="WAK"/>
</dbReference>
<reference evidence="10 11" key="1">
    <citation type="journal article" date="2018" name="Nat. Genet.">
        <title>The Rosa genome provides new insights in the design of modern roses.</title>
        <authorList>
            <person name="Bendahmane M."/>
        </authorList>
    </citation>
    <scope>NUCLEOTIDE SEQUENCE [LARGE SCALE GENOMIC DNA]</scope>
    <source>
        <strain evidence="11">cv. Old Blush</strain>
    </source>
</reference>
<evidence type="ECO:0000256" key="4">
    <source>
        <dbReference type="ARBA" id="ARBA00022729"/>
    </source>
</evidence>
<accession>A0A2P6RAT5</accession>
<feature type="signal peptide" evidence="7">
    <location>
        <begin position="1"/>
        <end position="22"/>
    </location>
</feature>
<dbReference type="STRING" id="74649.A0A2P6RAT5"/>
<evidence type="ECO:0000256" key="5">
    <source>
        <dbReference type="ARBA" id="ARBA00023157"/>
    </source>
</evidence>
<keyword evidence="10" id="KW-0675">Receptor</keyword>
<dbReference type="Proteomes" id="UP000238479">
    <property type="component" value="Chromosome 3"/>
</dbReference>
<evidence type="ECO:0000259" key="9">
    <source>
        <dbReference type="Pfam" id="PF13947"/>
    </source>
</evidence>
<feature type="domain" description="Wall-associated receptor kinase" evidence="8">
    <location>
        <begin position="167"/>
        <end position="239"/>
    </location>
</feature>
<comment type="caution">
    <text evidence="10">The sequence shown here is derived from an EMBL/GenBank/DDBJ whole genome shotgun (WGS) entry which is preliminary data.</text>
</comment>
<evidence type="ECO:0000259" key="8">
    <source>
        <dbReference type="Pfam" id="PF08488"/>
    </source>
</evidence>
<evidence type="ECO:0000256" key="6">
    <source>
        <dbReference type="ARBA" id="ARBA00023180"/>
    </source>
</evidence>